<evidence type="ECO:0000313" key="25">
    <source>
        <dbReference type="Proteomes" id="UP000289856"/>
    </source>
</evidence>
<keyword evidence="6" id="KW-0004">4Fe-4S</keyword>
<keyword evidence="25" id="KW-1185">Reference proteome</keyword>
<dbReference type="InterPro" id="IPR011712">
    <property type="entry name" value="Sig_transdc_His_kin_sub3_dim/P"/>
</dbReference>
<organism evidence="24 25">
    <name type="scientific">Cohnella abietis</name>
    <dbReference type="NCBI Taxonomy" id="2507935"/>
    <lineage>
        <taxon>Bacteria</taxon>
        <taxon>Bacillati</taxon>
        <taxon>Bacillota</taxon>
        <taxon>Bacilli</taxon>
        <taxon>Bacillales</taxon>
        <taxon>Paenibacillaceae</taxon>
        <taxon>Cohnella</taxon>
    </lineage>
</organism>
<name>A0A3T1DB19_9BACL</name>
<keyword evidence="13 21" id="KW-0418">Kinase</keyword>
<keyword evidence="9 21" id="KW-0808">Transferase</keyword>
<keyword evidence="12 21" id="KW-0547">Nucleotide-binding</keyword>
<evidence type="ECO:0000256" key="3">
    <source>
        <dbReference type="ARBA" id="ARBA00004496"/>
    </source>
</evidence>
<dbReference type="InterPro" id="IPR004358">
    <property type="entry name" value="Sig_transdc_His_kin-like_C"/>
</dbReference>
<comment type="function">
    <text evidence="20">Member of the two-component regulatory system NreB/NreC involved in the control of dissimilatory nitrate/nitrite reduction in response to oxygen. NreB functions as a direct oxygen sensor histidine kinase which is autophosphorylated, in the absence of oxygen, probably at the conserved histidine residue, and transfers its phosphate group probably to a conserved aspartate residue of NreC. NreB/NreC activates the expression of the nitrate (narGHJI) and nitrite (nir) reductase operons, as well as the putative nitrate transporter gene narT.</text>
</comment>
<evidence type="ECO:0000256" key="4">
    <source>
        <dbReference type="ARBA" id="ARBA00004651"/>
    </source>
</evidence>
<keyword evidence="17 21" id="KW-0902">Two-component regulatory system</keyword>
<proteinExistence type="predicted"/>
<dbReference type="AlphaFoldDB" id="A0A3T1DB19"/>
<dbReference type="GO" id="GO:0051539">
    <property type="term" value="F:4 iron, 4 sulfur cluster binding"/>
    <property type="evidence" value="ECO:0007669"/>
    <property type="project" value="UniProtKB-KW"/>
</dbReference>
<dbReference type="Proteomes" id="UP000289856">
    <property type="component" value="Chromosome"/>
</dbReference>
<evidence type="ECO:0000256" key="16">
    <source>
        <dbReference type="ARBA" id="ARBA00023004"/>
    </source>
</evidence>
<evidence type="ECO:0000256" key="1">
    <source>
        <dbReference type="ARBA" id="ARBA00000085"/>
    </source>
</evidence>
<evidence type="ECO:0000256" key="15">
    <source>
        <dbReference type="ARBA" id="ARBA00022989"/>
    </source>
</evidence>
<dbReference type="GO" id="GO:0005737">
    <property type="term" value="C:cytoplasm"/>
    <property type="evidence" value="ECO:0007669"/>
    <property type="project" value="UniProtKB-SubCell"/>
</dbReference>
<dbReference type="InterPro" id="IPR017202">
    <property type="entry name" value="LiaS/VraS"/>
</dbReference>
<feature type="transmembrane region" description="Helical" evidence="22">
    <location>
        <begin position="47"/>
        <end position="68"/>
    </location>
</feature>
<reference evidence="24 25" key="1">
    <citation type="submission" date="2019-01" db="EMBL/GenBank/DDBJ databases">
        <title>Complete genome sequence of Cohnella hallensis HS21 isolated from Korean fir (Abies koreana) rhizospheric soil.</title>
        <authorList>
            <person name="Jiang L."/>
            <person name="Kang S.W."/>
            <person name="Kim S."/>
            <person name="Jung J."/>
            <person name="Kim C.Y."/>
            <person name="Kim D.H."/>
            <person name="Kim S.W."/>
            <person name="Lee J."/>
        </authorList>
    </citation>
    <scope>NUCLEOTIDE SEQUENCE [LARGE SCALE GENOMIC DNA]</scope>
    <source>
        <strain evidence="24 25">HS21</strain>
    </source>
</reference>
<keyword evidence="5 21" id="KW-1003">Cell membrane</keyword>
<dbReference type="GO" id="GO:0005524">
    <property type="term" value="F:ATP binding"/>
    <property type="evidence" value="ECO:0007669"/>
    <property type="project" value="UniProtKB-UniRule"/>
</dbReference>
<comment type="catalytic activity">
    <reaction evidence="1 21">
        <text>ATP + protein L-histidine = ADP + protein N-phospho-L-histidine.</text>
        <dbReference type="EC" id="2.7.13.3"/>
    </reaction>
</comment>
<dbReference type="PRINTS" id="PR00344">
    <property type="entry name" value="BCTRLSENSOR"/>
</dbReference>
<keyword evidence="10 22" id="KW-0812">Transmembrane</keyword>
<evidence type="ECO:0000256" key="5">
    <source>
        <dbReference type="ARBA" id="ARBA00022475"/>
    </source>
</evidence>
<evidence type="ECO:0000256" key="8">
    <source>
        <dbReference type="ARBA" id="ARBA00022553"/>
    </source>
</evidence>
<evidence type="ECO:0000256" key="9">
    <source>
        <dbReference type="ARBA" id="ARBA00022679"/>
    </source>
</evidence>
<evidence type="ECO:0000256" key="19">
    <source>
        <dbReference type="ARBA" id="ARBA00023136"/>
    </source>
</evidence>
<evidence type="ECO:0000256" key="21">
    <source>
        <dbReference type="PIRNR" id="PIRNR037431"/>
    </source>
</evidence>
<evidence type="ECO:0000256" key="22">
    <source>
        <dbReference type="SAM" id="Phobius"/>
    </source>
</evidence>
<dbReference type="PANTHER" id="PTHR24421:SF37">
    <property type="entry name" value="SENSOR HISTIDINE KINASE NARS"/>
    <property type="match status" value="1"/>
</dbReference>
<evidence type="ECO:0000256" key="20">
    <source>
        <dbReference type="ARBA" id="ARBA00024827"/>
    </source>
</evidence>
<dbReference type="GO" id="GO:0000155">
    <property type="term" value="F:phosphorelay sensor kinase activity"/>
    <property type="evidence" value="ECO:0007669"/>
    <property type="project" value="UniProtKB-UniRule"/>
</dbReference>
<dbReference type="InterPro" id="IPR005467">
    <property type="entry name" value="His_kinase_dom"/>
</dbReference>
<dbReference type="PIRSF" id="PIRSF037431">
    <property type="entry name" value="STHK_LiaS"/>
    <property type="match status" value="1"/>
</dbReference>
<sequence>MESRKVTNMVWRHMGEAVLYSLAVGALIVYLMIRNGLAGTFLSWESVVSYILTAVGVLTVTGAAYGFWRSYPIRHRLELLRDTMVMLEKGSPSLPQPDLGKDEIGRLGEQLGKLGRKWEEQVTSLQRLSTNNAELATKARMTAVVEERQRLARELHDAVSQQLFAISMTATAVGRTLDHDFERARRQVELIEEMASVAQSEMRALLLHLRPVHLEGKRLAQAVPELVEEMKAKVPVDISLEMEEDLPLNKGVENHLFRIIQEALSNTLRHSKATKMDIVLQRRGDTVRLGIRDNGIGFDTQVKKHASYGMTNMEERVNELGGSLNIASAPGKGTRIEIRVPLVAEGG</sequence>
<comment type="subcellular location">
    <subcellularLocation>
        <location evidence="4 21">Cell membrane</location>
        <topology evidence="4 21">Multi-pass membrane protein</topology>
    </subcellularLocation>
    <subcellularLocation>
        <location evidence="3">Cytoplasm</location>
    </subcellularLocation>
</comment>
<dbReference type="RefSeq" id="WP_130613615.1">
    <property type="nucleotide sequence ID" value="NZ_AP019400.1"/>
</dbReference>
<evidence type="ECO:0000256" key="13">
    <source>
        <dbReference type="ARBA" id="ARBA00022777"/>
    </source>
</evidence>
<dbReference type="GO" id="GO:0046872">
    <property type="term" value="F:metal ion binding"/>
    <property type="evidence" value="ECO:0007669"/>
    <property type="project" value="UniProtKB-KW"/>
</dbReference>
<dbReference type="InterPro" id="IPR003594">
    <property type="entry name" value="HATPase_dom"/>
</dbReference>
<keyword evidence="8" id="KW-0597">Phosphoprotein</keyword>
<evidence type="ECO:0000256" key="11">
    <source>
        <dbReference type="ARBA" id="ARBA00022723"/>
    </source>
</evidence>
<dbReference type="SMART" id="SM00387">
    <property type="entry name" value="HATPase_c"/>
    <property type="match status" value="1"/>
</dbReference>
<feature type="domain" description="Histidine kinase" evidence="23">
    <location>
        <begin position="150"/>
        <end position="344"/>
    </location>
</feature>
<evidence type="ECO:0000256" key="18">
    <source>
        <dbReference type="ARBA" id="ARBA00023014"/>
    </source>
</evidence>
<dbReference type="GO" id="GO:0005886">
    <property type="term" value="C:plasma membrane"/>
    <property type="evidence" value="ECO:0007669"/>
    <property type="project" value="UniProtKB-SubCell"/>
</dbReference>
<evidence type="ECO:0000256" key="2">
    <source>
        <dbReference type="ARBA" id="ARBA00001966"/>
    </source>
</evidence>
<comment type="cofactor">
    <cofactor evidence="2">
        <name>[4Fe-4S] cluster</name>
        <dbReference type="ChEBI" id="CHEBI:49883"/>
    </cofactor>
</comment>
<keyword evidence="15 22" id="KW-1133">Transmembrane helix</keyword>
<evidence type="ECO:0000256" key="7">
    <source>
        <dbReference type="ARBA" id="ARBA00022490"/>
    </source>
</evidence>
<keyword evidence="11" id="KW-0479">Metal-binding</keyword>
<evidence type="ECO:0000313" key="24">
    <source>
        <dbReference type="EMBL" id="BBI35178.1"/>
    </source>
</evidence>
<evidence type="ECO:0000256" key="17">
    <source>
        <dbReference type="ARBA" id="ARBA00023012"/>
    </source>
</evidence>
<evidence type="ECO:0000256" key="10">
    <source>
        <dbReference type="ARBA" id="ARBA00022692"/>
    </source>
</evidence>
<dbReference type="InterPro" id="IPR036890">
    <property type="entry name" value="HATPase_C_sf"/>
</dbReference>
<dbReference type="GO" id="GO:0046983">
    <property type="term" value="F:protein dimerization activity"/>
    <property type="evidence" value="ECO:0007669"/>
    <property type="project" value="InterPro"/>
</dbReference>
<dbReference type="PROSITE" id="PS50109">
    <property type="entry name" value="HIS_KIN"/>
    <property type="match status" value="1"/>
</dbReference>
<dbReference type="CDD" id="cd16917">
    <property type="entry name" value="HATPase_UhpB-NarQ-NarX-like"/>
    <property type="match status" value="1"/>
</dbReference>
<evidence type="ECO:0000256" key="12">
    <source>
        <dbReference type="ARBA" id="ARBA00022741"/>
    </source>
</evidence>
<keyword evidence="7" id="KW-0963">Cytoplasm</keyword>
<accession>A0A3T1DB19</accession>
<keyword evidence="14 21" id="KW-0067">ATP-binding</keyword>
<dbReference type="EMBL" id="AP019400">
    <property type="protein sequence ID" value="BBI35178.1"/>
    <property type="molecule type" value="Genomic_DNA"/>
</dbReference>
<gene>
    <name evidence="24" type="primary">liaS_2</name>
    <name evidence="24" type="ORF">KCTCHS21_45770</name>
</gene>
<evidence type="ECO:0000256" key="6">
    <source>
        <dbReference type="ARBA" id="ARBA00022485"/>
    </source>
</evidence>
<dbReference type="PANTHER" id="PTHR24421">
    <property type="entry name" value="NITRATE/NITRITE SENSOR PROTEIN NARX-RELATED"/>
    <property type="match status" value="1"/>
</dbReference>
<protein>
    <recommendedName>
        <fullName evidence="21">Sensor histidine kinase</fullName>
        <ecNumber evidence="21">2.7.13.3</ecNumber>
    </recommendedName>
</protein>
<dbReference type="OrthoDB" id="9795828at2"/>
<dbReference type="SUPFAM" id="SSF55874">
    <property type="entry name" value="ATPase domain of HSP90 chaperone/DNA topoisomerase II/histidine kinase"/>
    <property type="match status" value="1"/>
</dbReference>
<feature type="transmembrane region" description="Helical" evidence="22">
    <location>
        <begin position="20"/>
        <end position="41"/>
    </location>
</feature>
<dbReference type="Gene3D" id="1.20.5.1930">
    <property type="match status" value="1"/>
</dbReference>
<evidence type="ECO:0000259" key="23">
    <source>
        <dbReference type="PROSITE" id="PS50109"/>
    </source>
</evidence>
<dbReference type="EC" id="2.7.13.3" evidence="21"/>
<dbReference type="InterPro" id="IPR050482">
    <property type="entry name" value="Sensor_HK_TwoCompSys"/>
</dbReference>
<evidence type="ECO:0000256" key="14">
    <source>
        <dbReference type="ARBA" id="ARBA00022840"/>
    </source>
</evidence>
<keyword evidence="18" id="KW-0411">Iron-sulfur</keyword>
<keyword evidence="19 21" id="KW-0472">Membrane</keyword>
<dbReference type="Gene3D" id="3.30.565.10">
    <property type="entry name" value="Histidine kinase-like ATPase, C-terminal domain"/>
    <property type="match status" value="1"/>
</dbReference>
<dbReference type="KEGG" id="cohn:KCTCHS21_45770"/>
<keyword evidence="16" id="KW-0408">Iron</keyword>
<dbReference type="Pfam" id="PF07730">
    <property type="entry name" value="HisKA_3"/>
    <property type="match status" value="1"/>
</dbReference>
<dbReference type="Pfam" id="PF02518">
    <property type="entry name" value="HATPase_c"/>
    <property type="match status" value="1"/>
</dbReference>